<evidence type="ECO:0000256" key="1">
    <source>
        <dbReference type="SAM" id="Phobius"/>
    </source>
</evidence>
<name>A0ABP7HVT0_9ACTN</name>
<sequence>MTIVTTLGAVTENDSSPVGIAGAVAFLASLISVYIGWHQLVVARKQLATSKTEAPPYRRTPNSRVGGFGWFAMFGAWILMILVVTFGREMGITADTWAYKLGAFVALAVGVGNVFVGLFEGGQYGCFAHLILLGVQFLAIVVAMDMLDWVSAPDVVRGILSFTKKSLEHLADPGA</sequence>
<keyword evidence="1" id="KW-1133">Transmembrane helix</keyword>
<evidence type="ECO:0000313" key="2">
    <source>
        <dbReference type="EMBL" id="GAA3802962.1"/>
    </source>
</evidence>
<feature type="transmembrane region" description="Helical" evidence="1">
    <location>
        <begin position="20"/>
        <end position="37"/>
    </location>
</feature>
<evidence type="ECO:0000313" key="3">
    <source>
        <dbReference type="Proteomes" id="UP001500888"/>
    </source>
</evidence>
<keyword evidence="1" id="KW-0472">Membrane</keyword>
<organism evidence="2 3">
    <name type="scientific">Sphaerisporangium flaviroseum</name>
    <dbReference type="NCBI Taxonomy" id="509199"/>
    <lineage>
        <taxon>Bacteria</taxon>
        <taxon>Bacillati</taxon>
        <taxon>Actinomycetota</taxon>
        <taxon>Actinomycetes</taxon>
        <taxon>Streptosporangiales</taxon>
        <taxon>Streptosporangiaceae</taxon>
        <taxon>Sphaerisporangium</taxon>
    </lineage>
</organism>
<dbReference type="Proteomes" id="UP001500888">
    <property type="component" value="Unassembled WGS sequence"/>
</dbReference>
<gene>
    <name evidence="2" type="ORF">GCM10022226_23530</name>
</gene>
<proteinExistence type="predicted"/>
<feature type="transmembrane region" description="Helical" evidence="1">
    <location>
        <begin position="98"/>
        <end position="119"/>
    </location>
</feature>
<dbReference type="EMBL" id="BAAAZR010000003">
    <property type="protein sequence ID" value="GAA3802962.1"/>
    <property type="molecule type" value="Genomic_DNA"/>
</dbReference>
<protein>
    <recommendedName>
        <fullName evidence="4">DUF1761 domain-containing protein</fullName>
    </recommendedName>
</protein>
<keyword evidence="1" id="KW-0812">Transmembrane</keyword>
<dbReference type="RefSeq" id="WP_344937835.1">
    <property type="nucleotide sequence ID" value="NZ_BAAAZR010000003.1"/>
</dbReference>
<feature type="transmembrane region" description="Helical" evidence="1">
    <location>
        <begin position="126"/>
        <end position="144"/>
    </location>
</feature>
<keyword evidence="3" id="KW-1185">Reference proteome</keyword>
<accession>A0ABP7HVT0</accession>
<reference evidence="3" key="1">
    <citation type="journal article" date="2019" name="Int. J. Syst. Evol. Microbiol.">
        <title>The Global Catalogue of Microorganisms (GCM) 10K type strain sequencing project: providing services to taxonomists for standard genome sequencing and annotation.</title>
        <authorList>
            <consortium name="The Broad Institute Genomics Platform"/>
            <consortium name="The Broad Institute Genome Sequencing Center for Infectious Disease"/>
            <person name="Wu L."/>
            <person name="Ma J."/>
        </authorList>
    </citation>
    <scope>NUCLEOTIDE SEQUENCE [LARGE SCALE GENOMIC DNA]</scope>
    <source>
        <strain evidence="3">JCM 16908</strain>
    </source>
</reference>
<feature type="transmembrane region" description="Helical" evidence="1">
    <location>
        <begin position="68"/>
        <end position="86"/>
    </location>
</feature>
<evidence type="ECO:0008006" key="4">
    <source>
        <dbReference type="Google" id="ProtNLM"/>
    </source>
</evidence>
<comment type="caution">
    <text evidence="2">The sequence shown here is derived from an EMBL/GenBank/DDBJ whole genome shotgun (WGS) entry which is preliminary data.</text>
</comment>